<dbReference type="OrthoDB" id="276296at2759"/>
<dbReference type="InterPro" id="IPR016680">
    <property type="entry name" value="NDUFA8"/>
</dbReference>
<dbReference type="KEGG" id="dam:107043724"/>
<keyword evidence="3 9" id="KW-0813">Transport</keyword>
<evidence type="ECO:0000256" key="3">
    <source>
        <dbReference type="ARBA" id="ARBA00022448"/>
    </source>
</evidence>
<evidence type="ECO:0000256" key="8">
    <source>
        <dbReference type="ARBA" id="ARBA00023157"/>
    </source>
</evidence>
<evidence type="ECO:0000256" key="9">
    <source>
        <dbReference type="PIRNR" id="PIRNR017016"/>
    </source>
</evidence>
<evidence type="ECO:0000256" key="1">
    <source>
        <dbReference type="ARBA" id="ARBA00003195"/>
    </source>
</evidence>
<sequence length="174" mass="20045">MVITDKTYIPSDEELTVQELNISYPVLQAASFYVGKACEHHNNEFVLCRREEGNPVKCVNEGKAVTACALQFFQKLKKNCRAEFEQYYNCLDKSSGESLFAPCRKTQAVLDKCVLDKLNVERPSYGYFCEVKVHDSKRPKPVEDLPEYEDRVPKLPKDAPTPPARFNARWIWMT</sequence>
<keyword evidence="6 9" id="KW-0249">Electron transport</keyword>
<evidence type="ECO:0000256" key="7">
    <source>
        <dbReference type="ARBA" id="ARBA00023128"/>
    </source>
</evidence>
<keyword evidence="11" id="KW-1185">Reference proteome</keyword>
<dbReference type="EMBL" id="ML158955">
    <property type="protein sequence ID" value="THK33180.1"/>
    <property type="molecule type" value="Genomic_DNA"/>
</dbReference>
<keyword evidence="4 9" id="KW-0679">Respiratory chain</keyword>
<evidence type="ECO:0000313" key="11">
    <source>
        <dbReference type="Proteomes" id="UP000297026"/>
    </source>
</evidence>
<gene>
    <name evidence="10" type="primary">ND-19</name>
    <name evidence="10" type="ORF">DALL_DALL000385</name>
</gene>
<evidence type="ECO:0000256" key="4">
    <source>
        <dbReference type="ARBA" id="ARBA00022660"/>
    </source>
</evidence>
<dbReference type="CTD" id="37946"/>
<accession>A0A4E0S196</accession>
<keyword evidence="9" id="KW-0999">Mitochondrion inner membrane</keyword>
<proteinExistence type="inferred from homology"/>
<evidence type="ECO:0000256" key="2">
    <source>
        <dbReference type="ARBA" id="ARBA00010705"/>
    </source>
</evidence>
<keyword evidence="8" id="KW-1015">Disulfide bond</keyword>
<organism evidence="10 11">
    <name type="scientific">Diachasma alloeum</name>
    <dbReference type="NCBI Taxonomy" id="454923"/>
    <lineage>
        <taxon>Eukaryota</taxon>
        <taxon>Metazoa</taxon>
        <taxon>Ecdysozoa</taxon>
        <taxon>Arthropoda</taxon>
        <taxon>Hexapoda</taxon>
        <taxon>Insecta</taxon>
        <taxon>Pterygota</taxon>
        <taxon>Neoptera</taxon>
        <taxon>Endopterygota</taxon>
        <taxon>Hymenoptera</taxon>
        <taxon>Apocrita</taxon>
        <taxon>Ichneumonoidea</taxon>
        <taxon>Braconidae</taxon>
        <taxon>Opiinae</taxon>
        <taxon>Diachasma</taxon>
    </lineage>
</organism>
<dbReference type="AlphaFoldDB" id="A0A4E0S196"/>
<dbReference type="PIRSF" id="PIRSF017016">
    <property type="entry name" value="NDUA8"/>
    <property type="match status" value="1"/>
</dbReference>
<dbReference type="PROSITE" id="PS51808">
    <property type="entry name" value="CHCH"/>
    <property type="match status" value="1"/>
</dbReference>
<comment type="subcellular location">
    <subcellularLocation>
        <location evidence="9">Mitochondrion inner membrane</location>
    </subcellularLocation>
</comment>
<comment type="function">
    <text evidence="1 9">Accessory subunit of the mitochondrial membrane respiratory chain NADH dehydrogenase (Complex I), that is believed not to be involved in catalysis. Complex I functions in the transfer of electrons from NADH to the respiratory chain. The immediate electron acceptor for the enzyme is believed to be ubiquinone.</text>
</comment>
<dbReference type="GO" id="GO:0005743">
    <property type="term" value="C:mitochondrial inner membrane"/>
    <property type="evidence" value="ECO:0007669"/>
    <property type="project" value="UniProtKB-SubCell"/>
</dbReference>
<dbReference type="GeneID" id="107043724"/>
<dbReference type="GO" id="GO:0006120">
    <property type="term" value="P:mitochondrial electron transport, NADH to ubiquinone"/>
    <property type="evidence" value="ECO:0007669"/>
    <property type="project" value="InterPro"/>
</dbReference>
<dbReference type="PANTHER" id="PTHR13344">
    <property type="entry name" value="NADH-UBIQUINONE OXIDOREDUCTASE"/>
    <property type="match status" value="1"/>
</dbReference>
<reference evidence="10" key="1">
    <citation type="submission" date="2019-02" db="EMBL/GenBank/DDBJ databases">
        <title>Genome of the parasitoid wasp Diachasma alloeum, an emerging model for ecological speciation and transitions to asexual reproduction.</title>
        <authorList>
            <person name="Robertson H.M."/>
            <person name="Walden K.K."/>
            <person name="Tvedte E.S."/>
            <person name="Hood G.R."/>
            <person name="Feder J.L."/>
            <person name="Forbes A.A."/>
            <person name="Logsdon J.M."/>
            <person name="Mcelroy K.E."/>
        </authorList>
    </citation>
    <scope>NUCLEOTIDE SEQUENCE [LARGE SCALE GENOMIC DNA]</scope>
    <source>
        <strain evidence="10">Michigan</strain>
    </source>
</reference>
<keyword evidence="7 9" id="KW-0496">Mitochondrion</keyword>
<dbReference type="Proteomes" id="UP000297026">
    <property type="component" value="Unassembled WGS sequence"/>
</dbReference>
<evidence type="ECO:0000313" key="10">
    <source>
        <dbReference type="EMBL" id="THK33180.1"/>
    </source>
</evidence>
<name>A0A4E0S196_9HYME</name>
<evidence type="ECO:0000256" key="6">
    <source>
        <dbReference type="ARBA" id="ARBA00022982"/>
    </source>
</evidence>
<protein>
    <recommendedName>
        <fullName evidence="9">NADH dehydrogenase [ubiquinone] 1 alpha subcomplex subunit 8</fullName>
    </recommendedName>
</protein>
<evidence type="ECO:0000256" key="5">
    <source>
        <dbReference type="ARBA" id="ARBA00022737"/>
    </source>
</evidence>
<dbReference type="PANTHER" id="PTHR13344:SF0">
    <property type="entry name" value="NADH DEHYDROGENASE [UBIQUINONE] 1 ALPHA SUBCOMPLEX SUBUNIT 8"/>
    <property type="match status" value="1"/>
</dbReference>
<comment type="similarity">
    <text evidence="2 9">Belongs to the complex I NDUFA8 subunit family.</text>
</comment>
<keyword evidence="5" id="KW-0677">Repeat</keyword>
<keyword evidence="9" id="KW-0472">Membrane</keyword>